<keyword evidence="2" id="KW-0645">Protease</keyword>
<dbReference type="PROSITE" id="PS51365">
    <property type="entry name" value="RENAL_DIPEPTIDASE_2"/>
    <property type="match status" value="1"/>
</dbReference>
<dbReference type="SUPFAM" id="SSF51556">
    <property type="entry name" value="Metallo-dependent hydrolases"/>
    <property type="match status" value="1"/>
</dbReference>
<dbReference type="GO" id="GO:0070573">
    <property type="term" value="F:metallodipeptidase activity"/>
    <property type="evidence" value="ECO:0007669"/>
    <property type="project" value="InterPro"/>
</dbReference>
<name>A0A060ZD59_9ACTN</name>
<accession>A0A060ZD59</accession>
<dbReference type="PANTHER" id="PTHR10443">
    <property type="entry name" value="MICROSOMAL DIPEPTIDASE"/>
    <property type="match status" value="1"/>
</dbReference>
<keyword evidence="2" id="KW-0378">Hydrolase</keyword>
<dbReference type="Pfam" id="PF01244">
    <property type="entry name" value="Peptidase_M19"/>
    <property type="match status" value="1"/>
</dbReference>
<keyword evidence="2" id="KW-0224">Dipeptidase</keyword>
<dbReference type="RefSeq" id="WP_044567294.1">
    <property type="nucleotide sequence ID" value="NZ_BAABDR010000053.1"/>
</dbReference>
<evidence type="ECO:0000313" key="2">
    <source>
        <dbReference type="EMBL" id="MBP2066386.1"/>
    </source>
</evidence>
<sequence>MATKRYTGYRSFSYLEAGKDYTEFTPSADVDRLPEHDLGLTADEQARAERLLTDNIAVSLHDHPVRLPQRAKTELLQWNREARLAYGYEGLSRSGLDAVFDNLGWGACESRNGWKWDDVITDLGMRWCDFAHQDYVIRAESVADIRRAHAEGQLAVVAGLEGAALIENEIDRLDVLHGLGIRQIGIAYSDANSLGSGLREESDGGLTSLGRRAVRRMNQLGIAIDLSHAGDRTALEVIEASDKPVLITHAGARGLWNTARMKPDEVIRACAATGGMIGIEAAPYTTVSPQHRRHTIESVMDHFRYCVDLVGIEHVGFGPDTFFGDHLDLHHVMSHKWGVADTIRSGPEFETIESVAGLENPGECFRNITRWLVKHGYSDKDISAVIGGNALRVLEKIW</sequence>
<dbReference type="EC" id="3.4.13.19" evidence="2"/>
<dbReference type="Proteomes" id="UP000756710">
    <property type="component" value="Unassembled WGS sequence"/>
</dbReference>
<dbReference type="EMBL" id="JAGGLR010000024">
    <property type="protein sequence ID" value="MBP2066386.1"/>
    <property type="molecule type" value="Genomic_DNA"/>
</dbReference>
<proteinExistence type="predicted"/>
<dbReference type="HOGENOM" id="CLU_031404_2_1_11"/>
<dbReference type="GO" id="GO:0006508">
    <property type="term" value="P:proteolysis"/>
    <property type="evidence" value="ECO:0007669"/>
    <property type="project" value="InterPro"/>
</dbReference>
<evidence type="ECO:0000313" key="3">
    <source>
        <dbReference type="Proteomes" id="UP000756710"/>
    </source>
</evidence>
<evidence type="ECO:0000313" key="1">
    <source>
        <dbReference type="EMBL" id="CDR02774.1"/>
    </source>
</evidence>
<dbReference type="Gene3D" id="3.20.20.140">
    <property type="entry name" value="Metal-dependent hydrolases"/>
    <property type="match status" value="1"/>
</dbReference>
<dbReference type="EMBL" id="LK022848">
    <property type="protein sequence ID" value="CDR02774.1"/>
    <property type="molecule type" value="Genomic_DNA"/>
</dbReference>
<dbReference type="InterPro" id="IPR032466">
    <property type="entry name" value="Metal_Hydrolase"/>
</dbReference>
<gene>
    <name evidence="2" type="ORF">J2Z30_007435</name>
    <name evidence="1" type="ORF">SIRAN910</name>
</gene>
<reference evidence="2 3" key="2">
    <citation type="submission" date="2021-03" db="EMBL/GenBank/DDBJ databases">
        <title>Genomic Encyclopedia of Type Strains, Phase IV (KMG-IV): sequencing the most valuable type-strain genomes for metagenomic binning, comparative biology and taxonomic classification.</title>
        <authorList>
            <person name="Goeker M."/>
        </authorList>
    </citation>
    <scope>NUCLEOTIDE SEQUENCE [LARGE SCALE GENOMIC DNA]</scope>
    <source>
        <strain evidence="2 3">DSM 41954</strain>
    </source>
</reference>
<organism evidence="1">
    <name type="scientific">Streptomyces iranensis</name>
    <dbReference type="NCBI Taxonomy" id="576784"/>
    <lineage>
        <taxon>Bacteria</taxon>
        <taxon>Bacillati</taxon>
        <taxon>Actinomycetota</taxon>
        <taxon>Actinomycetes</taxon>
        <taxon>Kitasatosporales</taxon>
        <taxon>Streptomycetaceae</taxon>
        <taxon>Streptomyces</taxon>
        <taxon>Streptomyces violaceusniger group</taxon>
    </lineage>
</organism>
<reference evidence="1" key="1">
    <citation type="submission" date="2014-05" db="EMBL/GenBank/DDBJ databases">
        <authorList>
            <person name="Horn Fabian"/>
        </authorList>
    </citation>
    <scope>NUCLEOTIDE SEQUENCE</scope>
</reference>
<dbReference type="InterPro" id="IPR008257">
    <property type="entry name" value="Pept_M19"/>
</dbReference>
<dbReference type="PANTHER" id="PTHR10443:SF12">
    <property type="entry name" value="DIPEPTIDASE"/>
    <property type="match status" value="1"/>
</dbReference>
<dbReference type="AlphaFoldDB" id="A0A060ZD59"/>
<protein>
    <submittedName>
        <fullName evidence="2">Membrane dipeptidase</fullName>
        <ecNumber evidence="2">3.4.13.19</ecNumber>
    </submittedName>
    <submittedName>
        <fullName evidence="1">Peptidase M19 renal dipeptidase</fullName>
    </submittedName>
</protein>
<keyword evidence="3" id="KW-1185">Reference proteome</keyword>